<dbReference type="GeneID" id="105427461"/>
<dbReference type="SUPFAM" id="SSF57667">
    <property type="entry name" value="beta-beta-alpha zinc fingers"/>
    <property type="match status" value="2"/>
</dbReference>
<dbReference type="Gene3D" id="3.30.160.60">
    <property type="entry name" value="Classic Zinc Finger"/>
    <property type="match status" value="2"/>
</dbReference>
<dbReference type="RefSeq" id="XP_025074160.1">
    <property type="nucleotide sequence ID" value="XM_025218375.1"/>
</dbReference>
<dbReference type="RefSeq" id="XP_011637495.1">
    <property type="nucleotide sequence ID" value="XM_011639193.2"/>
</dbReference>
<dbReference type="Proteomes" id="UP000504615">
    <property type="component" value="Unplaced"/>
</dbReference>
<evidence type="ECO:0000256" key="2">
    <source>
        <dbReference type="ARBA" id="ARBA00022737"/>
    </source>
</evidence>
<accession>A0A6I9W659</accession>
<feature type="compositionally biased region" description="Basic and acidic residues" evidence="6">
    <location>
        <begin position="1199"/>
        <end position="1214"/>
    </location>
</feature>
<evidence type="ECO:0000256" key="3">
    <source>
        <dbReference type="ARBA" id="ARBA00022771"/>
    </source>
</evidence>
<dbReference type="KEGG" id="pbar:105427461"/>
<evidence type="ECO:0000256" key="5">
    <source>
        <dbReference type="PROSITE-ProRule" id="PRU00042"/>
    </source>
</evidence>
<feature type="domain" description="C2H2-type" evidence="7">
    <location>
        <begin position="884"/>
        <end position="914"/>
    </location>
</feature>
<evidence type="ECO:0000256" key="1">
    <source>
        <dbReference type="ARBA" id="ARBA00022723"/>
    </source>
</evidence>
<feature type="region of interest" description="Disordered" evidence="6">
    <location>
        <begin position="1192"/>
        <end position="1214"/>
    </location>
</feature>
<protein>
    <submittedName>
        <fullName evidence="9 10">Uncharacterized protein LOC105427461 isoform X1</fullName>
    </submittedName>
    <submittedName>
        <fullName evidence="11">Uncharacterized protein LOC105427461 isoform X2</fullName>
    </submittedName>
</protein>
<dbReference type="PANTHER" id="PTHR24379">
    <property type="entry name" value="KRAB AND ZINC FINGER DOMAIN-CONTAINING"/>
    <property type="match status" value="1"/>
</dbReference>
<evidence type="ECO:0000313" key="10">
    <source>
        <dbReference type="RefSeq" id="XP_025074160.1"/>
    </source>
</evidence>
<dbReference type="PANTHER" id="PTHR24379:SF121">
    <property type="entry name" value="C2H2-TYPE DOMAIN-CONTAINING PROTEIN"/>
    <property type="match status" value="1"/>
</dbReference>
<feature type="domain" description="C2H2-type" evidence="7">
    <location>
        <begin position="945"/>
        <end position="973"/>
    </location>
</feature>
<evidence type="ECO:0000313" key="8">
    <source>
        <dbReference type="Proteomes" id="UP000504615"/>
    </source>
</evidence>
<feature type="domain" description="C2H2-type" evidence="7">
    <location>
        <begin position="1496"/>
        <end position="1524"/>
    </location>
</feature>
<dbReference type="SMART" id="SM00355">
    <property type="entry name" value="ZnF_C2H2"/>
    <property type="match status" value="8"/>
</dbReference>
<dbReference type="PROSITE" id="PS00028">
    <property type="entry name" value="ZINC_FINGER_C2H2_1"/>
    <property type="match status" value="4"/>
</dbReference>
<keyword evidence="4" id="KW-0862">Zinc</keyword>
<keyword evidence="2" id="KW-0677">Repeat</keyword>
<feature type="region of interest" description="Disordered" evidence="6">
    <location>
        <begin position="1589"/>
        <end position="1617"/>
    </location>
</feature>
<organism evidence="8 9">
    <name type="scientific">Pogonomyrmex barbatus</name>
    <name type="common">red harvester ant</name>
    <dbReference type="NCBI Taxonomy" id="144034"/>
    <lineage>
        <taxon>Eukaryota</taxon>
        <taxon>Metazoa</taxon>
        <taxon>Ecdysozoa</taxon>
        <taxon>Arthropoda</taxon>
        <taxon>Hexapoda</taxon>
        <taxon>Insecta</taxon>
        <taxon>Pterygota</taxon>
        <taxon>Neoptera</taxon>
        <taxon>Endopterygota</taxon>
        <taxon>Hymenoptera</taxon>
        <taxon>Apocrita</taxon>
        <taxon>Aculeata</taxon>
        <taxon>Formicoidea</taxon>
        <taxon>Formicidae</taxon>
        <taxon>Myrmicinae</taxon>
        <taxon>Pogonomyrmex</taxon>
    </lineage>
</organism>
<dbReference type="InterPro" id="IPR036236">
    <property type="entry name" value="Znf_C2H2_sf"/>
</dbReference>
<dbReference type="RefSeq" id="XP_025074161.1">
    <property type="nucleotide sequence ID" value="XM_025218376.1"/>
</dbReference>
<name>A0A6I9W659_9HYME</name>
<evidence type="ECO:0000313" key="11">
    <source>
        <dbReference type="RefSeq" id="XP_025074161.1"/>
    </source>
</evidence>
<keyword evidence="1" id="KW-0479">Metal-binding</keyword>
<proteinExistence type="predicted"/>
<dbReference type="InterPro" id="IPR013087">
    <property type="entry name" value="Znf_C2H2_type"/>
</dbReference>
<dbReference type="OrthoDB" id="8856548at2759"/>
<keyword evidence="3 5" id="KW-0863">Zinc-finger</keyword>
<evidence type="ECO:0000313" key="9">
    <source>
        <dbReference type="RefSeq" id="XP_011637495.1"/>
    </source>
</evidence>
<evidence type="ECO:0000256" key="4">
    <source>
        <dbReference type="ARBA" id="ARBA00022833"/>
    </source>
</evidence>
<evidence type="ECO:0000256" key="6">
    <source>
        <dbReference type="SAM" id="MobiDB-lite"/>
    </source>
</evidence>
<evidence type="ECO:0000259" key="7">
    <source>
        <dbReference type="PROSITE" id="PS50157"/>
    </source>
</evidence>
<sequence>MERLTARSQRVGPKVHKNLRLEKKWGTKYHKAIQEIVFGKQHLPYMPTEPPASLSEEIVESDPLYVCRHCRDCFRFQSSFEDHNTRRSWILGLWCYACFETVCTHLTEAGSTCIQCLQCMKKSNEKRIYLRERGLRRGQKLGVVKVFYNQCQFIEHLKMHHLSTVNLGDLMLMPLPIGMSANDWSSEVEIICEALMERTFLIRTHIIDWLKTYDLQDDWWKLANGKSSNRIINKAVNGYQGRELFKTYEKPMADKFMNFNPDLYIIKPDIIYEKARKNFGTQSNMNNNSKDENDINNCSTNVISDKDVVEDEDNPCTPNDITFVDCGPTSQCFEPEIPMNYRLKNQSVLKKLSQEIEDCRLANVVRMNNETKSESFKDHNSLEIDIIHENITINNDDNGSNKNFVCVKQSRKDSVQQCKLTQPFINKVTENNLSKSTNPKIGINKMVDNSIKISIPFSANKNTIINTSSEQSLQTSMTSNSKILTIQGPNNIASIISQISPHFISNKKIVVIEQDSGNIITCNKNELTTKKDVNNLIVEDDSIDFNISTQKNDFNIKKQEVTGKIVMKDGKKYLIKRTKNITKNPKNSSNLSIVKNTIKIPEQLISESNTNTSTSRVTLNNSNEIENIGIEQAVFSHNNMSVLPSPSTFKLSSSSSCESNVKKTLAMPKLQKVPPHLISISSIKPQKNAFETISLIKEDNGNLYMDIKVMHRVVKDSFIRSNYKRDMCDIVIKGRREMFDELYQLNSLELKKRLEHLEYVNTEMRQVLNFMSDTVFQEKIRSFNTIKCILEECILKHNQDVQQTKDDDVMLNEWEMKMDSIYKCSSCDKLMKPKSYIPGFSKLPKYDNAYCSCYKQVCHQCLSYQGTTSRFIAHQNFHRKDEPYVCPDCEKKFESAKSLEVHTWSVCFHTLKRIVFACKICEIDGFRDMESVTRHFVAMHSIIKIGCEVCSRVFSSYSEYTKHCTEAHSSKVEQNPIRLVICKISNVTLRCEKYMSYLEKYPIIRKLVWFKCPFCQLITTEHKHITMLLNNHLRSNHLDCLSRTLSKEIFIEIFGIERRKTNVNTISKNHADKVATQLPSADGTIVPKIVNTRTISSEIFERGSQDTEHTWSTNSDGINNVSLQTTEKIGDKDKTELLPKIIKVRSINELKLLNPKESITKFSTETKKKSNFPSLQAIETNDRKMDLCAREQQTGLDNNKSDSKEETAKTKEFDKSNKELTIDTSCISESSLMDAVDVIRVDSSTKSSKETSNSASGTNGRIKIVDFRKICKPDLKFMIDETCDTEMKDESTNNLASIPKPPPLTRIPQHLLTSMKIYPLNNKSEVSQKPKSKRSVVRRVVNKSKERIALGTDTQKEESVDYLCHLCDERINSSQSVVQAHFREKHSNEYKLAIITPRLSRISHDFINGGYKQLISNKKRKLDSSVFVSKRKRRWTPKKHVEIKETNAPTGLCIEQETAEDGEGNFICKKCDQRCTNMSDLREHIATNHRLKGRYLICLECGENFVVAPSLQMHLKAFHGIEDPISYMSQNPSYAPDVDSDSPTGGKTTVANQCHVCMAVFEDKAAVDKHLRVHGMAFLNRKRIEARNALEKKTNPEDDKPNIIKDNPKEAVKQDKPAETILEKINAAI</sequence>
<dbReference type="GO" id="GO:0008270">
    <property type="term" value="F:zinc ion binding"/>
    <property type="evidence" value="ECO:0007669"/>
    <property type="project" value="UniProtKB-KW"/>
</dbReference>
<gene>
    <name evidence="9 10 11" type="primary">LOC105427461</name>
</gene>
<reference evidence="9 10" key="1">
    <citation type="submission" date="2025-04" db="UniProtKB">
        <authorList>
            <consortium name="RefSeq"/>
        </authorList>
    </citation>
    <scope>IDENTIFICATION</scope>
</reference>
<dbReference type="PROSITE" id="PS50157">
    <property type="entry name" value="ZINC_FINGER_C2H2_2"/>
    <property type="match status" value="3"/>
</dbReference>
<keyword evidence="8" id="KW-1185">Reference proteome</keyword>